<organism evidence="2">
    <name type="scientific">Oceaniferula spumae</name>
    <dbReference type="NCBI Taxonomy" id="2979115"/>
    <lineage>
        <taxon>Bacteria</taxon>
        <taxon>Pseudomonadati</taxon>
        <taxon>Verrucomicrobiota</taxon>
        <taxon>Verrucomicrobiia</taxon>
        <taxon>Verrucomicrobiales</taxon>
        <taxon>Verrucomicrobiaceae</taxon>
        <taxon>Oceaniferula</taxon>
    </lineage>
</organism>
<sequence>MSKLQIRILILTGILAVGFSSVWCLPKAESMKPSRLARHLPLEFETYRGKRVTVTGREREILAADTEFERVSYVDSSDSSIPGFEVSVVFSGKDLNNSIHRPEVCLQAQGWNFEKETDVVVPGALRDGGDMTFREIVCRKTVFDPETKKPVILPNGEQLYARRVQYYTFLGHTDITPGHYDRTMIDMKDRLFKGYDQRWAYVTFSMVVTGAYAEQGAMQGKSYNLEETEKLLATFIKKLAPLVVDVPEDAGDNS</sequence>
<name>A0AAT9FLB6_9BACT</name>
<proteinExistence type="predicted"/>
<evidence type="ECO:0000313" key="2">
    <source>
        <dbReference type="EMBL" id="BDS06743.1"/>
    </source>
</evidence>
<reference evidence="2" key="1">
    <citation type="submission" date="2024-07" db="EMBL/GenBank/DDBJ databases">
        <title>Complete genome sequence of Verrucomicrobiaceae bacterium NT6N.</title>
        <authorList>
            <person name="Huang C."/>
            <person name="Takami H."/>
            <person name="Hamasaki K."/>
        </authorList>
    </citation>
    <scope>NUCLEOTIDE SEQUENCE</scope>
    <source>
        <strain evidence="2">NT6N</strain>
    </source>
</reference>
<dbReference type="InterPro" id="IPR014263">
    <property type="entry name" value="Methanolan_biosynth_EpsI"/>
</dbReference>
<gene>
    <name evidence="2" type="ORF">NT6N_17830</name>
</gene>
<dbReference type="Pfam" id="PF11984">
    <property type="entry name" value="DUF3485"/>
    <property type="match status" value="1"/>
</dbReference>
<evidence type="ECO:0000259" key="1">
    <source>
        <dbReference type="Pfam" id="PF11984"/>
    </source>
</evidence>
<accession>A0AAT9FLB6</accession>
<dbReference type="KEGG" id="osu:NT6N_17830"/>
<dbReference type="AlphaFoldDB" id="A0AAT9FLB6"/>
<dbReference type="EMBL" id="AP026866">
    <property type="protein sequence ID" value="BDS06743.1"/>
    <property type="molecule type" value="Genomic_DNA"/>
</dbReference>
<protein>
    <recommendedName>
        <fullName evidence="1">Methanolan biosynthesis EpsI domain-containing protein</fullName>
    </recommendedName>
</protein>
<feature type="domain" description="Methanolan biosynthesis EpsI" evidence="1">
    <location>
        <begin position="11"/>
        <end position="140"/>
    </location>
</feature>